<gene>
    <name evidence="5" type="ORF">S01H1_05771</name>
</gene>
<dbReference type="InterPro" id="IPR031717">
    <property type="entry name" value="ODO-1/KGD_C"/>
</dbReference>
<organism evidence="5">
    <name type="scientific">marine sediment metagenome</name>
    <dbReference type="NCBI Taxonomy" id="412755"/>
    <lineage>
        <taxon>unclassified sequences</taxon>
        <taxon>metagenomes</taxon>
        <taxon>ecological metagenomes</taxon>
    </lineage>
</organism>
<dbReference type="Pfam" id="PF02779">
    <property type="entry name" value="Transket_pyr"/>
    <property type="match status" value="1"/>
</dbReference>
<dbReference type="SUPFAM" id="SSF52518">
    <property type="entry name" value="Thiamin diphosphate-binding fold (THDP-binding)"/>
    <property type="match status" value="1"/>
</dbReference>
<feature type="domain" description="Transketolase-like pyrimidine-binding" evidence="4">
    <location>
        <begin position="109"/>
        <end position="302"/>
    </location>
</feature>
<evidence type="ECO:0000313" key="5">
    <source>
        <dbReference type="EMBL" id="GAF76042.1"/>
    </source>
</evidence>
<dbReference type="Gene3D" id="3.40.50.11610">
    <property type="entry name" value="Multifunctional 2-oxoglutarate metabolism enzyme, C-terminal domain"/>
    <property type="match status" value="1"/>
</dbReference>
<comment type="cofactor">
    <cofactor evidence="1">
        <name>thiamine diphosphate</name>
        <dbReference type="ChEBI" id="CHEBI:58937"/>
    </cofactor>
</comment>
<dbReference type="GO" id="GO:0004591">
    <property type="term" value="F:oxoglutarate dehydrogenase (succinyl-transferring) activity"/>
    <property type="evidence" value="ECO:0007669"/>
    <property type="project" value="TreeGrafter"/>
</dbReference>
<accession>X0SJJ8</accession>
<dbReference type="GO" id="GO:0005829">
    <property type="term" value="C:cytosol"/>
    <property type="evidence" value="ECO:0007669"/>
    <property type="project" value="TreeGrafter"/>
</dbReference>
<comment type="caution">
    <text evidence="5">The sequence shown here is derived from an EMBL/GenBank/DDBJ whole genome shotgun (WGS) entry which is preliminary data.</text>
</comment>
<proteinExistence type="predicted"/>
<dbReference type="InterPro" id="IPR011603">
    <property type="entry name" value="2oxoglutarate_DH_E1"/>
</dbReference>
<protein>
    <recommendedName>
        <fullName evidence="4">Transketolase-like pyrimidine-binding domain-containing protein</fullName>
    </recommendedName>
</protein>
<dbReference type="GO" id="GO:0006099">
    <property type="term" value="P:tricarboxylic acid cycle"/>
    <property type="evidence" value="ECO:0007669"/>
    <property type="project" value="TreeGrafter"/>
</dbReference>
<dbReference type="Gene3D" id="3.40.50.12470">
    <property type="match status" value="1"/>
</dbReference>
<dbReference type="GO" id="GO:0045252">
    <property type="term" value="C:oxoglutarate dehydrogenase complex"/>
    <property type="evidence" value="ECO:0007669"/>
    <property type="project" value="TreeGrafter"/>
</dbReference>
<sequence>IYGPQLLAENIVSEDEIKDIDSGTNECLEASFTTMREKQCVLPRIEFYENWDDIHGEYSHKVLKTGVPAKQLRSLARKLNKVPKDFSLHPKLATLLKKRLEAVENGAGIDWANGEALAFGSLVTEAIPVRLSGQDSRRGTFSQRHSSLVDTKTGDTFVPLNSLGQGQAPFSAYDSLLSEAGVVGFEYGYSLAQSEGLTIWEAQFGDFVNNAQGVIDLYISSGQSKWQRLSSLVLLLPHGFEGMGPEHSSAKLERFLQLCAEENIQVCNPTTPAQYFHLLRRQVKRDFRKPLVVMTPKSLLRHPLAVSRLSDMTSDSFLEVLDDEGNKKTSRRILFCSGKIYYELFKRRQDLKATDIGIIRLEQFYPFPEQQLEKVIAQYNRANEWCWVQEEPENMGGWNFVRSRIASLVQKHIKYIGREAAASPATGFHNIYKSQQEAILEEAVGRKQ</sequence>
<dbReference type="Pfam" id="PF16870">
    <property type="entry name" value="OxoGdeHyase_C"/>
    <property type="match status" value="1"/>
</dbReference>
<evidence type="ECO:0000259" key="4">
    <source>
        <dbReference type="SMART" id="SM00861"/>
    </source>
</evidence>
<dbReference type="InterPro" id="IPR005475">
    <property type="entry name" value="Transketolase-like_Pyr-bd"/>
</dbReference>
<evidence type="ECO:0000256" key="3">
    <source>
        <dbReference type="ARBA" id="ARBA00023052"/>
    </source>
</evidence>
<evidence type="ECO:0000256" key="2">
    <source>
        <dbReference type="ARBA" id="ARBA00023002"/>
    </source>
</evidence>
<feature type="non-terminal residue" evidence="5">
    <location>
        <position position="1"/>
    </location>
</feature>
<dbReference type="EMBL" id="BARS01003000">
    <property type="protein sequence ID" value="GAF76042.1"/>
    <property type="molecule type" value="Genomic_DNA"/>
</dbReference>
<dbReference type="AlphaFoldDB" id="X0SJJ8"/>
<keyword evidence="3" id="KW-0786">Thiamine pyrophosphate</keyword>
<keyword evidence="2" id="KW-0560">Oxidoreductase</keyword>
<evidence type="ECO:0000256" key="1">
    <source>
        <dbReference type="ARBA" id="ARBA00001964"/>
    </source>
</evidence>
<name>X0SJJ8_9ZZZZ</name>
<dbReference type="SMART" id="SM00861">
    <property type="entry name" value="Transket_pyr"/>
    <property type="match status" value="1"/>
</dbReference>
<dbReference type="InterPro" id="IPR042179">
    <property type="entry name" value="KGD_C_sf"/>
</dbReference>
<dbReference type="InterPro" id="IPR029061">
    <property type="entry name" value="THDP-binding"/>
</dbReference>
<dbReference type="GO" id="GO:0030976">
    <property type="term" value="F:thiamine pyrophosphate binding"/>
    <property type="evidence" value="ECO:0007669"/>
    <property type="project" value="InterPro"/>
</dbReference>
<reference evidence="5" key="1">
    <citation type="journal article" date="2014" name="Front. Microbiol.">
        <title>High frequency of phylogenetically diverse reductive dehalogenase-homologous genes in deep subseafloor sedimentary metagenomes.</title>
        <authorList>
            <person name="Kawai M."/>
            <person name="Futagami T."/>
            <person name="Toyoda A."/>
            <person name="Takaki Y."/>
            <person name="Nishi S."/>
            <person name="Hori S."/>
            <person name="Arai W."/>
            <person name="Tsubouchi T."/>
            <person name="Morono Y."/>
            <person name="Uchiyama I."/>
            <person name="Ito T."/>
            <person name="Fujiyama A."/>
            <person name="Inagaki F."/>
            <person name="Takami H."/>
        </authorList>
    </citation>
    <scope>NUCLEOTIDE SEQUENCE</scope>
    <source>
        <strain evidence="5">Expedition CK06-06</strain>
    </source>
</reference>
<dbReference type="PANTHER" id="PTHR23152:SF4">
    <property type="entry name" value="2-OXOADIPATE DEHYDROGENASE COMPLEX COMPONENT E1"/>
    <property type="match status" value="1"/>
</dbReference>
<dbReference type="PANTHER" id="PTHR23152">
    <property type="entry name" value="2-OXOGLUTARATE DEHYDROGENASE"/>
    <property type="match status" value="1"/>
</dbReference>